<sequence length="217" mass="23907">MMNTSREKKKRGGSTAVGAAPAGAEKSVPTPVAAEKPAKSGGKGRPTPKRRDAQAARQRPLVPSDRKEARRRNRERVNEARSKQNRALMTGDEANYPLAHAGPERRLARDVVDSRFNVAEWLLPFALVTLTLPLILQLVSPALYSKVGLTLIIVLWAGVIVAVLDLILLRSKVRRAMVDRFGSVPPGMVSYALLRATNIRRLRMPRPMIKRGEAPRA</sequence>
<accession>A0A839QTS8</accession>
<organism evidence="3 4">
    <name type="scientific">Helcobacillus massiliensis</name>
    <dbReference type="NCBI Taxonomy" id="521392"/>
    <lineage>
        <taxon>Bacteria</taxon>
        <taxon>Bacillati</taxon>
        <taxon>Actinomycetota</taxon>
        <taxon>Actinomycetes</taxon>
        <taxon>Micrococcales</taxon>
        <taxon>Dermabacteraceae</taxon>
        <taxon>Helcobacillus</taxon>
    </lineage>
</organism>
<name>A0A839QTS8_9MICO</name>
<protein>
    <recommendedName>
        <fullName evidence="5">DUF3043 domain-containing protein</fullName>
    </recommendedName>
</protein>
<proteinExistence type="predicted"/>
<evidence type="ECO:0000256" key="2">
    <source>
        <dbReference type="SAM" id="Phobius"/>
    </source>
</evidence>
<dbReference type="AlphaFoldDB" id="A0A839QTS8"/>
<reference evidence="3 4" key="1">
    <citation type="submission" date="2020-08" db="EMBL/GenBank/DDBJ databases">
        <title>Sequencing the genomes of 1000 actinobacteria strains.</title>
        <authorList>
            <person name="Klenk H.-P."/>
        </authorList>
    </citation>
    <scope>NUCLEOTIDE SEQUENCE [LARGE SCALE GENOMIC DNA]</scope>
    <source>
        <strain evidence="3 4">DSM 23040</strain>
    </source>
</reference>
<evidence type="ECO:0008006" key="5">
    <source>
        <dbReference type="Google" id="ProtNLM"/>
    </source>
</evidence>
<keyword evidence="2" id="KW-0812">Transmembrane</keyword>
<comment type="caution">
    <text evidence="3">The sequence shown here is derived from an EMBL/GenBank/DDBJ whole genome shotgun (WGS) entry which is preliminary data.</text>
</comment>
<dbReference type="InterPro" id="IPR021403">
    <property type="entry name" value="DUF3043"/>
</dbReference>
<gene>
    <name evidence="3" type="ORF">FHX50_000507</name>
</gene>
<evidence type="ECO:0000313" key="4">
    <source>
        <dbReference type="Proteomes" id="UP000568050"/>
    </source>
</evidence>
<keyword evidence="2" id="KW-1133">Transmembrane helix</keyword>
<dbReference type="EMBL" id="JACHWP010000001">
    <property type="protein sequence ID" value="MBB3022259.1"/>
    <property type="molecule type" value="Genomic_DNA"/>
</dbReference>
<feature type="transmembrane region" description="Helical" evidence="2">
    <location>
        <begin position="149"/>
        <end position="169"/>
    </location>
</feature>
<dbReference type="Proteomes" id="UP000568050">
    <property type="component" value="Unassembled WGS sequence"/>
</dbReference>
<evidence type="ECO:0000256" key="1">
    <source>
        <dbReference type="SAM" id="MobiDB-lite"/>
    </source>
</evidence>
<feature type="region of interest" description="Disordered" evidence="1">
    <location>
        <begin position="1"/>
        <end position="93"/>
    </location>
</feature>
<dbReference type="Pfam" id="PF11241">
    <property type="entry name" value="DUF3043"/>
    <property type="match status" value="1"/>
</dbReference>
<evidence type="ECO:0000313" key="3">
    <source>
        <dbReference type="EMBL" id="MBB3022259.1"/>
    </source>
</evidence>
<feature type="transmembrane region" description="Helical" evidence="2">
    <location>
        <begin position="121"/>
        <end position="143"/>
    </location>
</feature>
<keyword evidence="4" id="KW-1185">Reference proteome</keyword>
<keyword evidence="2" id="KW-0472">Membrane</keyword>